<feature type="zinc finger region" description="dksA C4-type" evidence="4">
    <location>
        <begin position="78"/>
        <end position="102"/>
    </location>
</feature>
<dbReference type="InterPro" id="IPR000962">
    <property type="entry name" value="Znf_DskA_TraR"/>
</dbReference>
<dbReference type="AlphaFoldDB" id="A0AA47I095"/>
<dbReference type="Pfam" id="PF01258">
    <property type="entry name" value="zf-dskA_traR"/>
    <property type="match status" value="1"/>
</dbReference>
<evidence type="ECO:0000256" key="2">
    <source>
        <dbReference type="ARBA" id="ARBA00022771"/>
    </source>
</evidence>
<dbReference type="PANTHER" id="PTHR33823:SF4">
    <property type="entry name" value="GENERAL STRESS PROTEIN 16O"/>
    <property type="match status" value="1"/>
</dbReference>
<evidence type="ECO:0000259" key="6">
    <source>
        <dbReference type="Pfam" id="PF01258"/>
    </source>
</evidence>
<evidence type="ECO:0000256" key="4">
    <source>
        <dbReference type="PROSITE-ProRule" id="PRU00510"/>
    </source>
</evidence>
<dbReference type="PANTHER" id="PTHR33823">
    <property type="entry name" value="RNA POLYMERASE-BINDING TRANSCRIPTION FACTOR DKSA-RELATED"/>
    <property type="match status" value="1"/>
</dbReference>
<organism evidence="7 8">
    <name type="scientific">Stutzerimonas frequens</name>
    <dbReference type="NCBI Taxonomy" id="2968969"/>
    <lineage>
        <taxon>Bacteria</taxon>
        <taxon>Pseudomonadati</taxon>
        <taxon>Pseudomonadota</taxon>
        <taxon>Gammaproteobacteria</taxon>
        <taxon>Pseudomonadales</taxon>
        <taxon>Pseudomonadaceae</taxon>
        <taxon>Stutzerimonas</taxon>
    </lineage>
</organism>
<evidence type="ECO:0000256" key="1">
    <source>
        <dbReference type="ARBA" id="ARBA00022723"/>
    </source>
</evidence>
<evidence type="ECO:0000313" key="8">
    <source>
        <dbReference type="Proteomes" id="UP001164632"/>
    </source>
</evidence>
<reference evidence="7" key="1">
    <citation type="submission" date="2022-11" db="EMBL/GenBank/DDBJ databases">
        <title>Genomic of Pseudomonas TF18.</title>
        <authorList>
            <person name="Liu T."/>
        </authorList>
    </citation>
    <scope>NUCLEOTIDE SEQUENCE</scope>
    <source>
        <strain evidence="7">TF18</strain>
    </source>
</reference>
<evidence type="ECO:0000313" key="7">
    <source>
        <dbReference type="EMBL" id="WAE53531.1"/>
    </source>
</evidence>
<dbReference type="RefSeq" id="WP_267932256.1">
    <property type="nucleotide sequence ID" value="NZ_CP113257.1"/>
</dbReference>
<keyword evidence="2" id="KW-0863">Zinc-finger</keyword>
<dbReference type="EMBL" id="CP113257">
    <property type="protein sequence ID" value="WAE53531.1"/>
    <property type="molecule type" value="Genomic_DNA"/>
</dbReference>
<keyword evidence="1" id="KW-0479">Metal-binding</keyword>
<dbReference type="GO" id="GO:0008270">
    <property type="term" value="F:zinc ion binding"/>
    <property type="evidence" value="ECO:0007669"/>
    <property type="project" value="UniProtKB-KW"/>
</dbReference>
<dbReference type="SUPFAM" id="SSF57716">
    <property type="entry name" value="Glucocorticoid receptor-like (DNA-binding domain)"/>
    <property type="match status" value="1"/>
</dbReference>
<proteinExistence type="predicted"/>
<sequence length="111" mass="12717">MSRFDPQQALEHLSSDYLQRAAALRRDLAREHEHDSAEQAQERQNDDVLRGLLIEAEEELRRVGLARQRLAQGRYGECQRCGEPIEEARLRAMPAAEYCVACADIAQQDRP</sequence>
<dbReference type="Gene3D" id="1.20.120.910">
    <property type="entry name" value="DksA, coiled-coil domain"/>
    <property type="match status" value="1"/>
</dbReference>
<gene>
    <name evidence="7" type="ORF">OSV15_04865</name>
</gene>
<protein>
    <submittedName>
        <fullName evidence="7">TraR/DksA family transcriptional regulator</fullName>
    </submittedName>
</protein>
<evidence type="ECO:0000256" key="3">
    <source>
        <dbReference type="ARBA" id="ARBA00022833"/>
    </source>
</evidence>
<dbReference type="PROSITE" id="PS51128">
    <property type="entry name" value="ZF_DKSA_2"/>
    <property type="match status" value="1"/>
</dbReference>
<dbReference type="Proteomes" id="UP001164632">
    <property type="component" value="Chromosome"/>
</dbReference>
<evidence type="ECO:0000256" key="5">
    <source>
        <dbReference type="SAM" id="MobiDB-lite"/>
    </source>
</evidence>
<keyword evidence="3" id="KW-0862">Zinc</keyword>
<feature type="region of interest" description="Disordered" evidence="5">
    <location>
        <begin position="28"/>
        <end position="47"/>
    </location>
</feature>
<feature type="domain" description="Zinc finger DksA/TraR C4-type" evidence="6">
    <location>
        <begin position="73"/>
        <end position="107"/>
    </location>
</feature>
<accession>A0AA47I095</accession>
<name>A0AA47I095_9GAMM</name>